<dbReference type="Pfam" id="PF00023">
    <property type="entry name" value="Ank"/>
    <property type="match status" value="4"/>
</dbReference>
<feature type="repeat" description="ANK" evidence="3">
    <location>
        <begin position="515"/>
        <end position="547"/>
    </location>
</feature>
<feature type="repeat" description="ANK" evidence="3">
    <location>
        <begin position="449"/>
        <end position="481"/>
    </location>
</feature>
<feature type="repeat" description="ANK" evidence="3">
    <location>
        <begin position="285"/>
        <end position="317"/>
    </location>
</feature>
<proteinExistence type="predicted"/>
<keyword evidence="4" id="KW-0012">Acyltransferase</keyword>
<keyword evidence="2 3" id="KW-0040">ANK repeat</keyword>
<evidence type="ECO:0000256" key="3">
    <source>
        <dbReference type="PROSITE-ProRule" id="PRU00023"/>
    </source>
</evidence>
<dbReference type="GO" id="GO:0061631">
    <property type="term" value="F:ubiquitin conjugating enzyme activity"/>
    <property type="evidence" value="ECO:0007669"/>
    <property type="project" value="UniProtKB-EC"/>
</dbReference>
<evidence type="ECO:0000313" key="5">
    <source>
        <dbReference type="Proteomes" id="UP001447188"/>
    </source>
</evidence>
<sequence length="706" mass="76081">MLEMRPPPVSSQYLMNDILRGTSRAKLINSLLAPPHRKARHGHNVVPDVIFGLVITDSRLDDEQSVAVIEFSDTPAWLQDFNDDPFGFPKKTALGTLWRGVDRNMVDNHGQTEFIRAVIKGTPNLHYAEMLAEFHDTDVNIQDEKGRTALHCACTENLSEIVTLCLSVPDCDIGLKDSDGLTAFDLSMRAASGNGAIPTMFYNSMFEMEETHPQEARLRVLTITSEPASTKKLIFPGSAIPGGIDLTACDIDGDTALHVAAKVGNAETARVLLQAGSDVNARGFGGATPLHYSIHTRDEGLVQALLDGEAESNARDNEGRTALQLAEGNDYEVIVELLKGLGEGKAVGESETTIREMVSTVMTAEKRKLLPPSLGDIAAVNTNRYTPLSQAALDRDLDTIRLLLDVGADMEAKDVKGRTVLHLAAFSGNTDIVSILLNSGVNVQTRDKKGETAMHIAAWKGYADIVTILLTGGTHVEATCNMGWTSLHEAAAAGHVDVLKELLAANAEIEAVIELGRTPLHLAASIGHSEVVKELLAGGAHIETVTKSGRTPLHLASSNGHSEVVKELLAGGAQIEAVDISWETSLHLAALSGHTEVVKELLGAGAQIETRSTYRTALQLAARAGEGGDSPGTSVCRSTFHVCRPVQIRRASTTRVRRQTKIIVSGVLGFRAEVRIPIVLFDYALSDWRAGLSWLGTQTRERQELR</sequence>
<dbReference type="SUPFAM" id="SSF48403">
    <property type="entry name" value="Ankyrin repeat"/>
    <property type="match status" value="2"/>
</dbReference>
<dbReference type="PANTHER" id="PTHR24198:SF165">
    <property type="entry name" value="ANKYRIN REPEAT-CONTAINING PROTEIN-RELATED"/>
    <property type="match status" value="1"/>
</dbReference>
<feature type="repeat" description="ANK" evidence="3">
    <location>
        <begin position="482"/>
        <end position="514"/>
    </location>
</feature>
<dbReference type="Proteomes" id="UP001447188">
    <property type="component" value="Unassembled WGS sequence"/>
</dbReference>
<dbReference type="PANTHER" id="PTHR24198">
    <property type="entry name" value="ANKYRIN REPEAT AND PROTEIN KINASE DOMAIN-CONTAINING PROTEIN"/>
    <property type="match status" value="1"/>
</dbReference>
<dbReference type="PRINTS" id="PR01415">
    <property type="entry name" value="ANKYRIN"/>
</dbReference>
<name>A0ABR3GFT6_9PEZI</name>
<dbReference type="InterPro" id="IPR036770">
    <property type="entry name" value="Ankyrin_rpt-contain_sf"/>
</dbReference>
<evidence type="ECO:0000313" key="4">
    <source>
        <dbReference type="EMBL" id="KAL0634802.1"/>
    </source>
</evidence>
<feature type="repeat" description="ANK" evidence="3">
    <location>
        <begin position="252"/>
        <end position="284"/>
    </location>
</feature>
<keyword evidence="5" id="KW-1185">Reference proteome</keyword>
<dbReference type="InterPro" id="IPR002110">
    <property type="entry name" value="Ankyrin_rpt"/>
</dbReference>
<keyword evidence="4" id="KW-0808">Transferase</keyword>
<feature type="repeat" description="ANK" evidence="3">
    <location>
        <begin position="548"/>
        <end position="580"/>
    </location>
</feature>
<dbReference type="SMART" id="SM00248">
    <property type="entry name" value="ANK"/>
    <property type="match status" value="12"/>
</dbReference>
<dbReference type="EMBL" id="JBBBZM010000084">
    <property type="protein sequence ID" value="KAL0634802.1"/>
    <property type="molecule type" value="Genomic_DNA"/>
</dbReference>
<reference evidence="4 5" key="1">
    <citation type="submission" date="2024-02" db="EMBL/GenBank/DDBJ databases">
        <title>Discinaceae phylogenomics.</title>
        <authorList>
            <person name="Dirks A.C."/>
            <person name="James T.Y."/>
        </authorList>
    </citation>
    <scope>NUCLEOTIDE SEQUENCE [LARGE SCALE GENOMIC DNA]</scope>
    <source>
        <strain evidence="4 5">ACD0624</strain>
    </source>
</reference>
<dbReference type="Pfam" id="PF12796">
    <property type="entry name" value="Ank_2"/>
    <property type="match status" value="2"/>
</dbReference>
<evidence type="ECO:0000256" key="2">
    <source>
        <dbReference type="ARBA" id="ARBA00023043"/>
    </source>
</evidence>
<evidence type="ECO:0000256" key="1">
    <source>
        <dbReference type="ARBA" id="ARBA00022737"/>
    </source>
</evidence>
<feature type="repeat" description="ANK" evidence="3">
    <location>
        <begin position="581"/>
        <end position="613"/>
    </location>
</feature>
<feature type="repeat" description="ANK" evidence="3">
    <location>
        <begin position="383"/>
        <end position="415"/>
    </location>
</feature>
<comment type="caution">
    <text evidence="4">The sequence shown here is derived from an EMBL/GenBank/DDBJ whole genome shotgun (WGS) entry which is preliminary data.</text>
</comment>
<feature type="repeat" description="ANK" evidence="3">
    <location>
        <begin position="416"/>
        <end position="448"/>
    </location>
</feature>
<accession>A0ABR3GFT6</accession>
<dbReference type="PROSITE" id="PS50088">
    <property type="entry name" value="ANK_REPEAT"/>
    <property type="match status" value="9"/>
</dbReference>
<dbReference type="PROSITE" id="PS50297">
    <property type="entry name" value="ANK_REP_REGION"/>
    <property type="match status" value="9"/>
</dbReference>
<protein>
    <submittedName>
        <fullName evidence="4">Ankyrin repeat and FYVE domain-containing protein 1</fullName>
        <ecNumber evidence="4">2.3.2.23</ecNumber>
    </submittedName>
</protein>
<organism evidence="4 5">
    <name type="scientific">Discina gigas</name>
    <dbReference type="NCBI Taxonomy" id="1032678"/>
    <lineage>
        <taxon>Eukaryota</taxon>
        <taxon>Fungi</taxon>
        <taxon>Dikarya</taxon>
        <taxon>Ascomycota</taxon>
        <taxon>Pezizomycotina</taxon>
        <taxon>Pezizomycetes</taxon>
        <taxon>Pezizales</taxon>
        <taxon>Discinaceae</taxon>
        <taxon>Discina</taxon>
    </lineage>
</organism>
<keyword evidence="1" id="KW-0677">Repeat</keyword>
<dbReference type="Gene3D" id="1.25.40.20">
    <property type="entry name" value="Ankyrin repeat-containing domain"/>
    <property type="match status" value="5"/>
</dbReference>
<gene>
    <name evidence="4" type="primary">ANKFY1_2</name>
    <name evidence="4" type="ORF">Q9L58_006235</name>
</gene>
<dbReference type="EC" id="2.3.2.23" evidence="4"/>
<dbReference type="Pfam" id="PF13857">
    <property type="entry name" value="Ank_5"/>
    <property type="match status" value="1"/>
</dbReference>